<evidence type="ECO:0000313" key="3">
    <source>
        <dbReference type="EMBL" id="CAD9566366.1"/>
    </source>
</evidence>
<dbReference type="EMBL" id="HBGY01008611">
    <property type="protein sequence ID" value="CAD9566366.1"/>
    <property type="molecule type" value="Transcribed_RNA"/>
</dbReference>
<proteinExistence type="predicted"/>
<dbReference type="AlphaFoldDB" id="A0A7S2K4S8"/>
<name>A0A7S2K4S8_9STRA</name>
<reference evidence="3" key="1">
    <citation type="submission" date="2021-01" db="EMBL/GenBank/DDBJ databases">
        <authorList>
            <person name="Corre E."/>
            <person name="Pelletier E."/>
            <person name="Niang G."/>
            <person name="Scheremetjew M."/>
            <person name="Finn R."/>
            <person name="Kale V."/>
            <person name="Holt S."/>
            <person name="Cochrane G."/>
            <person name="Meng A."/>
            <person name="Brown T."/>
            <person name="Cohen L."/>
        </authorList>
    </citation>
    <scope>NUCLEOTIDE SEQUENCE</scope>
    <source>
        <strain evidence="3">B650</strain>
    </source>
</reference>
<dbReference type="InterPro" id="IPR013126">
    <property type="entry name" value="Hsp_70_fam"/>
</dbReference>
<dbReference type="GO" id="GO:0005524">
    <property type="term" value="F:ATP binding"/>
    <property type="evidence" value="ECO:0007669"/>
    <property type="project" value="UniProtKB-KW"/>
</dbReference>
<organism evidence="3">
    <name type="scientific">Leptocylindrus danicus</name>
    <dbReference type="NCBI Taxonomy" id="163516"/>
    <lineage>
        <taxon>Eukaryota</taxon>
        <taxon>Sar</taxon>
        <taxon>Stramenopiles</taxon>
        <taxon>Ochrophyta</taxon>
        <taxon>Bacillariophyta</taxon>
        <taxon>Coscinodiscophyceae</taxon>
        <taxon>Chaetocerotophycidae</taxon>
        <taxon>Leptocylindrales</taxon>
        <taxon>Leptocylindraceae</taxon>
        <taxon>Leptocylindrus</taxon>
    </lineage>
</organism>
<keyword evidence="1" id="KW-0547">Nucleotide-binding</keyword>
<dbReference type="Gene3D" id="3.30.420.40">
    <property type="match status" value="2"/>
</dbReference>
<keyword evidence="2" id="KW-0067">ATP-binding</keyword>
<dbReference type="PRINTS" id="PR00301">
    <property type="entry name" value="HEATSHOCK70"/>
</dbReference>
<dbReference type="InterPro" id="IPR043129">
    <property type="entry name" value="ATPase_NBD"/>
</dbReference>
<gene>
    <name evidence="3" type="ORF">LDAN0321_LOCUS5427</name>
</gene>
<evidence type="ECO:0000256" key="2">
    <source>
        <dbReference type="ARBA" id="ARBA00022840"/>
    </source>
</evidence>
<dbReference type="Pfam" id="PF00012">
    <property type="entry name" value="HSP70"/>
    <property type="match status" value="1"/>
</dbReference>
<accession>A0A7S2K4S8</accession>
<dbReference type="SUPFAM" id="SSF53067">
    <property type="entry name" value="Actin-like ATPase domain"/>
    <property type="match status" value="2"/>
</dbReference>
<protein>
    <submittedName>
        <fullName evidence="3">Uncharacterized protein</fullName>
    </submittedName>
</protein>
<evidence type="ECO:0000256" key="1">
    <source>
        <dbReference type="ARBA" id="ARBA00022741"/>
    </source>
</evidence>
<dbReference type="GO" id="GO:0140662">
    <property type="term" value="F:ATP-dependent protein folding chaperone"/>
    <property type="evidence" value="ECO:0007669"/>
    <property type="project" value="InterPro"/>
</dbReference>
<sequence length="523" mass="57105">MLRCVHINQRAAHQYKKYKNGFKDIPTIARAHFHATAKREILPLIGVATVAIVARYSYKALVRMEEEREEYMEELAEYEEKYGPVTGCSDSNASKSIPLGYLGVDLGSANIRIAFAPRGSGSEPRVIEDREGGRSTPVSVLFEEEESGAHGISAIGRLAKGKVHERYFRSTSEHVLNPRKLLQRKDNRAEEAIQAVIRSASISAMEKATGKKYSMDKSPFVFSKEHEGLFNLNAVFTYPVGLASDNMGDDEFADVYRKALKGLYEDSDEAATMIPEPIATIAAAEHFKLFPKGSDRTNPSLIIDVGADAITMSLVSKDEVISSSRVPGIGADILTEALAKHMDERFQKSISSSVGLLETDGMARQRMYDGAEIAIAELSRNTRTSITLPFLSIDPKSSQPCHLNESFSRGVLSSIVDSMIPARLGLAQKEVLSSSISQPNDLNALISSMAMGLFEQNGTNPFQLRAILMVGGGSRSPIFQTACREALVTLGGEQFVSERLIVPQDEKVEELTVLGAAFCGGKL</sequence>
<dbReference type="Gene3D" id="3.90.640.10">
    <property type="entry name" value="Actin, Chain A, domain 4"/>
    <property type="match status" value="1"/>
</dbReference>